<dbReference type="Proteomes" id="UP001200145">
    <property type="component" value="Unassembled WGS sequence"/>
</dbReference>
<organism evidence="1 2">
    <name type="scientific">Flavihumibacter fluminis</name>
    <dbReference type="NCBI Taxonomy" id="2909236"/>
    <lineage>
        <taxon>Bacteria</taxon>
        <taxon>Pseudomonadati</taxon>
        <taxon>Bacteroidota</taxon>
        <taxon>Chitinophagia</taxon>
        <taxon>Chitinophagales</taxon>
        <taxon>Chitinophagaceae</taxon>
        <taxon>Flavihumibacter</taxon>
    </lineage>
</organism>
<keyword evidence="2" id="KW-1185">Reference proteome</keyword>
<evidence type="ECO:0000313" key="1">
    <source>
        <dbReference type="EMBL" id="MCF1714772.1"/>
    </source>
</evidence>
<reference evidence="1 2" key="1">
    <citation type="submission" date="2022-01" db="EMBL/GenBank/DDBJ databases">
        <title>Flavihumibacter sp. nov., isolated from sediment of a river.</title>
        <authorList>
            <person name="Liu H."/>
        </authorList>
    </citation>
    <scope>NUCLEOTIDE SEQUENCE [LARGE SCALE GENOMIC DNA]</scope>
    <source>
        <strain evidence="1 2">RY-1</strain>
    </source>
</reference>
<gene>
    <name evidence="1" type="ORF">L0U88_09060</name>
</gene>
<sequence length="239" mass="26345">MSWRNTILAGWISCLTLSGCLKHEDKTDEGPKTNILLVNAALDAAEVNLLLDGEPLAPADLAFGEAGQVNENGYIKARPGVQTIGWKIGGETLTDDKFLIWDPNSYYTVLHFDTAVNGFGRWTIIEDEPEFSDTLAKVRFINCIAGTDYLNLILINNEDTLQVANRRAFLEATGITGTAFSVNVFPGTWRYELTDKNNVLLETADLLLTRGEVYSFIGIGETGSTGEKQPRILAVRQKK</sequence>
<proteinExistence type="predicted"/>
<dbReference type="RefSeq" id="WP_234865725.1">
    <property type="nucleotide sequence ID" value="NZ_JAKEVY010000002.1"/>
</dbReference>
<protein>
    <submittedName>
        <fullName evidence="1">DUF4397 domain-containing protein</fullName>
    </submittedName>
</protein>
<dbReference type="PROSITE" id="PS51257">
    <property type="entry name" value="PROKAR_LIPOPROTEIN"/>
    <property type="match status" value="1"/>
</dbReference>
<evidence type="ECO:0000313" key="2">
    <source>
        <dbReference type="Proteomes" id="UP001200145"/>
    </source>
</evidence>
<accession>A0ABS9BI64</accession>
<comment type="caution">
    <text evidence="1">The sequence shown here is derived from an EMBL/GenBank/DDBJ whole genome shotgun (WGS) entry which is preliminary data.</text>
</comment>
<name>A0ABS9BI64_9BACT</name>
<dbReference type="EMBL" id="JAKEVY010000002">
    <property type="protein sequence ID" value="MCF1714772.1"/>
    <property type="molecule type" value="Genomic_DNA"/>
</dbReference>